<accession>A0A380S747</accession>
<dbReference type="Gene3D" id="2.60.40.1120">
    <property type="entry name" value="Carboxypeptidase-like, regulatory domain"/>
    <property type="match status" value="1"/>
</dbReference>
<dbReference type="Proteomes" id="UP000255423">
    <property type="component" value="Unassembled WGS sequence"/>
</dbReference>
<protein>
    <submittedName>
        <fullName evidence="1">Uncharacterized protein</fullName>
    </submittedName>
</protein>
<dbReference type="EMBL" id="UHJL01000003">
    <property type="protein sequence ID" value="SUQ24843.1"/>
    <property type="molecule type" value="Genomic_DNA"/>
</dbReference>
<name>A0A380S747_FIBSU</name>
<sequence>MIFKKKLYIKGMDLKQNNNRRMISLIAPFAIGFSLCACGSDNVAGGGPSGTEAGNAITAQILIANAPAANARVKLVEHNSLDGQGYTATADSNGFVSIENVAVGNYTMEATLDESALALQLPVDVKDTVSDVELGQQNLQKSVFIGGSITDFIDDTTESLKNMNGYVKFRGLDHSATITNGKFEIFGLPAGHLNMVIIPTETADTVKVSVETDAGDSVTTLKPNTPEPEKETLLIDDFEDGDFYHRLAPEYTNFIFGSYGGQWAINTDPVFINDSSNPASFKITPAASYANFGSPFVAVIQDDGNGGKEVHFTIEFPDTSTYKQASAIVKVDIGNSGVSYDLSPIDTIAFEAWGQGTADFVIIDATLKDVDASLGGAAFTIGKTFMELTQEKKKYKFTLADIVPNEETRKSATTIGLVFHSDAELHFDNLEFIGNDLLNIWKSKE</sequence>
<organism evidence="1 2">
    <name type="scientific">Fibrobacter succinogenes</name>
    <name type="common">Bacteroides succinogenes</name>
    <dbReference type="NCBI Taxonomy" id="833"/>
    <lineage>
        <taxon>Bacteria</taxon>
        <taxon>Pseudomonadati</taxon>
        <taxon>Fibrobacterota</taxon>
        <taxon>Fibrobacteria</taxon>
        <taxon>Fibrobacterales</taxon>
        <taxon>Fibrobacteraceae</taxon>
        <taxon>Fibrobacter</taxon>
    </lineage>
</organism>
<evidence type="ECO:0000313" key="1">
    <source>
        <dbReference type="EMBL" id="SUQ24843.1"/>
    </source>
</evidence>
<gene>
    <name evidence="1" type="ORF">SAMN05661053_2257</name>
</gene>
<dbReference type="RefSeq" id="WP_109573217.1">
    <property type="nucleotide sequence ID" value="NZ_UHJL01000003.1"/>
</dbReference>
<dbReference type="AlphaFoldDB" id="A0A380S747"/>
<reference evidence="1 2" key="1">
    <citation type="submission" date="2017-08" db="EMBL/GenBank/DDBJ databases">
        <authorList>
            <person name="de Groot N.N."/>
        </authorList>
    </citation>
    <scope>NUCLEOTIDE SEQUENCE [LARGE SCALE GENOMIC DNA]</scope>
    <source>
        <strain evidence="1 2">HM2</strain>
    </source>
</reference>
<evidence type="ECO:0000313" key="2">
    <source>
        <dbReference type="Proteomes" id="UP000255423"/>
    </source>
</evidence>
<dbReference type="SUPFAM" id="SSF49478">
    <property type="entry name" value="Cna protein B-type domain"/>
    <property type="match status" value="1"/>
</dbReference>
<proteinExistence type="predicted"/>